<comment type="catalytic activity">
    <reaction evidence="1 5">
        <text>L-glutamyl-[protein] + S-adenosyl-L-methionine = [protein]-L-glutamate 5-O-methyl ester + S-adenosyl-L-homocysteine</text>
        <dbReference type="Rhea" id="RHEA:24452"/>
        <dbReference type="Rhea" id="RHEA-COMP:10208"/>
        <dbReference type="Rhea" id="RHEA-COMP:10311"/>
        <dbReference type="ChEBI" id="CHEBI:29973"/>
        <dbReference type="ChEBI" id="CHEBI:57856"/>
        <dbReference type="ChEBI" id="CHEBI:59789"/>
        <dbReference type="ChEBI" id="CHEBI:82795"/>
        <dbReference type="EC" id="2.1.1.80"/>
    </reaction>
</comment>
<dbReference type="PIRSF" id="PIRSF000410">
    <property type="entry name" value="CheR"/>
    <property type="match status" value="1"/>
</dbReference>
<keyword evidence="3 5" id="KW-0808">Transferase</keyword>
<dbReference type="GO" id="GO:0032259">
    <property type="term" value="P:methylation"/>
    <property type="evidence" value="ECO:0007669"/>
    <property type="project" value="UniProtKB-KW"/>
</dbReference>
<dbReference type="Gene3D" id="3.40.50.150">
    <property type="entry name" value="Vaccinia Virus protein VP39"/>
    <property type="match status" value="1"/>
</dbReference>
<keyword evidence="8" id="KW-1185">Reference proteome</keyword>
<dbReference type="InterPro" id="IPR036804">
    <property type="entry name" value="CheR_N_sf"/>
</dbReference>
<sequence length="295" mass="32197">MSLAQPPAQPPALADGLPGVSPGVYNASDFHAVAEIIYAEAGIVLAEGKAMLVYSRLAPLVRRANCGTFANFIARVRENDEDRARMVAALTTNHTFFYREAHHFEHFGQAVRPGLVGALARGEAVRIWSAGCSSGEETWSLVMTLLGPERQAGLDLARRNVRVLASDIADHALARAEAATYPARDMAPVPEALRQAWTRPAGDNLALADEARAIVRLRHLNLQGDWPMHGRFQVIFCRNVMIYFDNPTKERLVERFAHALAPGGHLYIGHSERVTGPAAALLPPVGPTIYRRNTA</sequence>
<comment type="caution">
    <text evidence="7">The sequence shown here is derived from an EMBL/GenBank/DDBJ whole genome shotgun (WGS) entry which is preliminary data.</text>
</comment>
<dbReference type="Gene3D" id="1.10.155.10">
    <property type="entry name" value="Chemotaxis receptor methyltransferase CheR, N-terminal domain"/>
    <property type="match status" value="1"/>
</dbReference>
<dbReference type="InterPro" id="IPR050903">
    <property type="entry name" value="Bact_Chemotaxis_MeTrfase"/>
</dbReference>
<comment type="function">
    <text evidence="5">Methylation of the membrane-bound methyl-accepting chemotaxis proteins (MCP) to form gamma-glutamyl methyl ester residues in MCP.</text>
</comment>
<evidence type="ECO:0000313" key="7">
    <source>
        <dbReference type="EMBL" id="MFC3173014.1"/>
    </source>
</evidence>
<dbReference type="EC" id="2.1.1.80" evidence="5"/>
<dbReference type="Pfam" id="PF01739">
    <property type="entry name" value="CheR"/>
    <property type="match status" value="1"/>
</dbReference>
<keyword evidence="2 5" id="KW-0489">Methyltransferase</keyword>
<evidence type="ECO:0000313" key="8">
    <source>
        <dbReference type="Proteomes" id="UP001595604"/>
    </source>
</evidence>
<keyword evidence="4 5" id="KW-0949">S-adenosyl-L-methionine</keyword>
<evidence type="ECO:0000256" key="3">
    <source>
        <dbReference type="ARBA" id="ARBA00022679"/>
    </source>
</evidence>
<dbReference type="InterPro" id="IPR022642">
    <property type="entry name" value="CheR_C"/>
</dbReference>
<protein>
    <recommendedName>
        <fullName evidence="5">Chemotaxis protein methyltransferase</fullName>
        <ecNumber evidence="5">2.1.1.80</ecNumber>
    </recommendedName>
</protein>
<dbReference type="Proteomes" id="UP001595604">
    <property type="component" value="Unassembled WGS sequence"/>
</dbReference>
<gene>
    <name evidence="7" type="ORF">ACFOD9_01985</name>
</gene>
<dbReference type="SUPFAM" id="SSF47757">
    <property type="entry name" value="Chemotaxis receptor methyltransferase CheR, N-terminal domain"/>
    <property type="match status" value="1"/>
</dbReference>
<dbReference type="InterPro" id="IPR000780">
    <property type="entry name" value="CheR_MeTrfase"/>
</dbReference>
<reference evidence="8" key="1">
    <citation type="journal article" date="2019" name="Int. J. Syst. Evol. Microbiol.">
        <title>The Global Catalogue of Microorganisms (GCM) 10K type strain sequencing project: providing services to taxonomists for standard genome sequencing and annotation.</title>
        <authorList>
            <consortium name="The Broad Institute Genomics Platform"/>
            <consortium name="The Broad Institute Genome Sequencing Center for Infectious Disease"/>
            <person name="Wu L."/>
            <person name="Ma J."/>
        </authorList>
    </citation>
    <scope>NUCLEOTIDE SEQUENCE [LARGE SCALE GENOMIC DNA]</scope>
    <source>
        <strain evidence="8">KCTC 42984</strain>
    </source>
</reference>
<dbReference type="Pfam" id="PF03705">
    <property type="entry name" value="CheR_N"/>
    <property type="match status" value="1"/>
</dbReference>
<dbReference type="InterPro" id="IPR026024">
    <property type="entry name" value="Chemotaxis_MeTrfase_CheR"/>
</dbReference>
<dbReference type="InterPro" id="IPR029063">
    <property type="entry name" value="SAM-dependent_MTases_sf"/>
</dbReference>
<dbReference type="InterPro" id="IPR022641">
    <property type="entry name" value="CheR_N"/>
</dbReference>
<dbReference type="RefSeq" id="WP_379508404.1">
    <property type="nucleotide sequence ID" value="NZ_JBHRTQ010000002.1"/>
</dbReference>
<dbReference type="GO" id="GO:0008168">
    <property type="term" value="F:methyltransferase activity"/>
    <property type="evidence" value="ECO:0007669"/>
    <property type="project" value="UniProtKB-KW"/>
</dbReference>
<evidence type="ECO:0000256" key="2">
    <source>
        <dbReference type="ARBA" id="ARBA00022603"/>
    </source>
</evidence>
<dbReference type="SMART" id="SM00138">
    <property type="entry name" value="MeTrc"/>
    <property type="match status" value="1"/>
</dbReference>
<dbReference type="SUPFAM" id="SSF53335">
    <property type="entry name" value="S-adenosyl-L-methionine-dependent methyltransferases"/>
    <property type="match status" value="1"/>
</dbReference>
<dbReference type="PANTHER" id="PTHR24422">
    <property type="entry name" value="CHEMOTAXIS PROTEIN METHYLTRANSFERASE"/>
    <property type="match status" value="1"/>
</dbReference>
<dbReference type="PANTHER" id="PTHR24422:SF19">
    <property type="entry name" value="CHEMOTAXIS PROTEIN METHYLTRANSFERASE"/>
    <property type="match status" value="1"/>
</dbReference>
<proteinExistence type="predicted"/>
<evidence type="ECO:0000256" key="5">
    <source>
        <dbReference type="PIRNR" id="PIRNR000410"/>
    </source>
</evidence>
<dbReference type="PRINTS" id="PR00996">
    <property type="entry name" value="CHERMTFRASE"/>
</dbReference>
<dbReference type="EMBL" id="JBHRTQ010000002">
    <property type="protein sequence ID" value="MFC3173014.1"/>
    <property type="molecule type" value="Genomic_DNA"/>
</dbReference>
<evidence type="ECO:0000256" key="1">
    <source>
        <dbReference type="ARBA" id="ARBA00001541"/>
    </source>
</evidence>
<name>A0ABV7IJZ3_9SPHN</name>
<organism evidence="7 8">
    <name type="scientific">Novosphingobium bradum</name>
    <dbReference type="NCBI Taxonomy" id="1737444"/>
    <lineage>
        <taxon>Bacteria</taxon>
        <taxon>Pseudomonadati</taxon>
        <taxon>Pseudomonadota</taxon>
        <taxon>Alphaproteobacteria</taxon>
        <taxon>Sphingomonadales</taxon>
        <taxon>Sphingomonadaceae</taxon>
        <taxon>Novosphingobium</taxon>
    </lineage>
</organism>
<feature type="domain" description="CheR-type methyltransferase" evidence="6">
    <location>
        <begin position="29"/>
        <end position="295"/>
    </location>
</feature>
<evidence type="ECO:0000256" key="4">
    <source>
        <dbReference type="ARBA" id="ARBA00022691"/>
    </source>
</evidence>
<accession>A0ABV7IJZ3</accession>
<evidence type="ECO:0000259" key="6">
    <source>
        <dbReference type="PROSITE" id="PS50123"/>
    </source>
</evidence>
<dbReference type="PROSITE" id="PS50123">
    <property type="entry name" value="CHER"/>
    <property type="match status" value="1"/>
</dbReference>